<dbReference type="InterPro" id="IPR000816">
    <property type="entry name" value="Peptidase_C15"/>
</dbReference>
<protein>
    <recommendedName>
        <fullName evidence="2">Pyrrolidone-carboxylate peptidase</fullName>
    </recommendedName>
    <alternativeName>
        <fullName evidence="7">5-oxoprolyl-peptidase</fullName>
    </alternativeName>
    <alternativeName>
        <fullName evidence="8">Pyroglutamyl-peptidase I</fullName>
    </alternativeName>
</protein>
<dbReference type="PANTHER" id="PTHR23402">
    <property type="entry name" value="PROTEASE FAMILY C15 PYROGLUTAMYL-PEPTIDASE I-RELATED"/>
    <property type="match status" value="1"/>
</dbReference>
<name>A0A1I2REB9_9HYPH</name>
<evidence type="ECO:0000256" key="1">
    <source>
        <dbReference type="ARBA" id="ARBA00006641"/>
    </source>
</evidence>
<evidence type="ECO:0000256" key="5">
    <source>
        <dbReference type="ARBA" id="ARBA00022801"/>
    </source>
</evidence>
<accession>A0A1I2REB9</accession>
<evidence type="ECO:0000313" key="10">
    <source>
        <dbReference type="Proteomes" id="UP000199229"/>
    </source>
</evidence>
<organism evidence="9 10">
    <name type="scientific">Methylobacterium gossipiicola</name>
    <dbReference type="NCBI Taxonomy" id="582675"/>
    <lineage>
        <taxon>Bacteria</taxon>
        <taxon>Pseudomonadati</taxon>
        <taxon>Pseudomonadota</taxon>
        <taxon>Alphaproteobacteria</taxon>
        <taxon>Hyphomicrobiales</taxon>
        <taxon>Methylobacteriaceae</taxon>
        <taxon>Methylobacterium</taxon>
    </lineage>
</organism>
<evidence type="ECO:0000256" key="8">
    <source>
        <dbReference type="ARBA" id="ARBA00031559"/>
    </source>
</evidence>
<evidence type="ECO:0000256" key="6">
    <source>
        <dbReference type="ARBA" id="ARBA00022807"/>
    </source>
</evidence>
<dbReference type="AlphaFoldDB" id="A0A1I2REB9"/>
<keyword evidence="3" id="KW-0963">Cytoplasm</keyword>
<reference evidence="10" key="1">
    <citation type="submission" date="2016-10" db="EMBL/GenBank/DDBJ databases">
        <authorList>
            <person name="Varghese N."/>
            <person name="Submissions S."/>
        </authorList>
    </citation>
    <scope>NUCLEOTIDE SEQUENCE [LARGE SCALE GENOMIC DNA]</scope>
    <source>
        <strain evidence="10">Gh-105</strain>
    </source>
</reference>
<dbReference type="Proteomes" id="UP000199229">
    <property type="component" value="Unassembled WGS sequence"/>
</dbReference>
<proteinExistence type="inferred from homology"/>
<comment type="similarity">
    <text evidence="1">Belongs to the peptidase C15 family.</text>
</comment>
<keyword evidence="5" id="KW-0378">Hydrolase</keyword>
<keyword evidence="10" id="KW-1185">Reference proteome</keyword>
<dbReference type="GO" id="GO:0006508">
    <property type="term" value="P:proteolysis"/>
    <property type="evidence" value="ECO:0007669"/>
    <property type="project" value="UniProtKB-KW"/>
</dbReference>
<dbReference type="Gene3D" id="3.40.630.20">
    <property type="entry name" value="Peptidase C15, pyroglutamyl peptidase I-like"/>
    <property type="match status" value="1"/>
</dbReference>
<evidence type="ECO:0000256" key="4">
    <source>
        <dbReference type="ARBA" id="ARBA00022670"/>
    </source>
</evidence>
<dbReference type="SUPFAM" id="SSF53182">
    <property type="entry name" value="Pyrrolidone carboxyl peptidase (pyroglutamate aminopeptidase)"/>
    <property type="match status" value="1"/>
</dbReference>
<sequence>MRAKPLLVTGFGPFPGVPRNPSAVVARLLGIHARRHGLAGGDVRVLILPTSYGAIPTHLFPALAEGPSAVLMLGVARRAKRVRVEFRARNRVSRLFPDASGAIAQRLTLLAGGPAERRAGGAAKALASLRRHGIAAIPSHDAGRYLCNAAYFHALAEDIPVLFIHIPPLAEVGRPGPYQRDKPPAEALAAALVAVARGLLV</sequence>
<evidence type="ECO:0000256" key="3">
    <source>
        <dbReference type="ARBA" id="ARBA00022490"/>
    </source>
</evidence>
<dbReference type="STRING" id="582675.SAMN05192565_102270"/>
<dbReference type="InterPro" id="IPR016125">
    <property type="entry name" value="Peptidase_C15-like"/>
</dbReference>
<dbReference type="EMBL" id="FOPM01000002">
    <property type="protein sequence ID" value="SFG38830.1"/>
    <property type="molecule type" value="Genomic_DNA"/>
</dbReference>
<keyword evidence="4" id="KW-0645">Protease</keyword>
<evidence type="ECO:0000313" key="9">
    <source>
        <dbReference type="EMBL" id="SFG38830.1"/>
    </source>
</evidence>
<dbReference type="GO" id="GO:0016920">
    <property type="term" value="F:pyroglutamyl-peptidase activity"/>
    <property type="evidence" value="ECO:0007669"/>
    <property type="project" value="InterPro"/>
</dbReference>
<evidence type="ECO:0000256" key="7">
    <source>
        <dbReference type="ARBA" id="ARBA00030836"/>
    </source>
</evidence>
<dbReference type="Pfam" id="PF01470">
    <property type="entry name" value="Peptidase_C15"/>
    <property type="match status" value="1"/>
</dbReference>
<evidence type="ECO:0000256" key="2">
    <source>
        <dbReference type="ARBA" id="ARBA00019191"/>
    </source>
</evidence>
<dbReference type="PANTHER" id="PTHR23402:SF1">
    <property type="entry name" value="PYROGLUTAMYL-PEPTIDASE I"/>
    <property type="match status" value="1"/>
</dbReference>
<dbReference type="GO" id="GO:0005829">
    <property type="term" value="C:cytosol"/>
    <property type="evidence" value="ECO:0007669"/>
    <property type="project" value="InterPro"/>
</dbReference>
<dbReference type="PRINTS" id="PR00706">
    <property type="entry name" value="PYROGLUPTASE"/>
</dbReference>
<keyword evidence="6" id="KW-0788">Thiol protease</keyword>
<gene>
    <name evidence="9" type="ORF">SAMN05192565_102270</name>
</gene>
<dbReference type="OrthoDB" id="9779738at2"/>
<dbReference type="RefSeq" id="WP_091968747.1">
    <property type="nucleotide sequence ID" value="NZ_FOPM01000002.1"/>
</dbReference>
<dbReference type="InterPro" id="IPR036440">
    <property type="entry name" value="Peptidase_C15-like_sf"/>
</dbReference>